<organism evidence="2 3">
    <name type="scientific">Flavobacterium hydatis</name>
    <name type="common">Cytophaga aquatilis</name>
    <dbReference type="NCBI Taxonomy" id="991"/>
    <lineage>
        <taxon>Bacteria</taxon>
        <taxon>Pseudomonadati</taxon>
        <taxon>Bacteroidota</taxon>
        <taxon>Flavobacteriia</taxon>
        <taxon>Flavobacteriales</taxon>
        <taxon>Flavobacteriaceae</taxon>
        <taxon>Flavobacterium</taxon>
    </lineage>
</organism>
<sequence>MTFLKKKGQGFPLLSGLGATKSSSNTILKTVKATLRLRDFARTPVKPRLNKARDSEKPRVAPE</sequence>
<name>A0ABX4C1C0_FLAHY</name>
<evidence type="ECO:0000256" key="1">
    <source>
        <dbReference type="SAM" id="MobiDB-lite"/>
    </source>
</evidence>
<gene>
    <name evidence="2" type="ORF">B0A62_24035</name>
</gene>
<keyword evidence="3" id="KW-1185">Reference proteome</keyword>
<dbReference type="EMBL" id="MUGY01000052">
    <property type="protein sequence ID" value="OXA85803.1"/>
    <property type="molecule type" value="Genomic_DNA"/>
</dbReference>
<accession>A0ABX4C1C0</accession>
<feature type="region of interest" description="Disordered" evidence="1">
    <location>
        <begin position="43"/>
        <end position="63"/>
    </location>
</feature>
<feature type="compositionally biased region" description="Basic and acidic residues" evidence="1">
    <location>
        <begin position="51"/>
        <end position="63"/>
    </location>
</feature>
<proteinExistence type="predicted"/>
<protein>
    <submittedName>
        <fullName evidence="2">Uncharacterized protein</fullName>
    </submittedName>
</protein>
<evidence type="ECO:0000313" key="3">
    <source>
        <dbReference type="Proteomes" id="UP000198424"/>
    </source>
</evidence>
<comment type="caution">
    <text evidence="2">The sequence shown here is derived from an EMBL/GenBank/DDBJ whole genome shotgun (WGS) entry which is preliminary data.</text>
</comment>
<evidence type="ECO:0000313" key="2">
    <source>
        <dbReference type="EMBL" id="OXA85803.1"/>
    </source>
</evidence>
<dbReference type="Proteomes" id="UP000198424">
    <property type="component" value="Unassembled WGS sequence"/>
</dbReference>
<reference evidence="2 3" key="1">
    <citation type="submission" date="2016-11" db="EMBL/GenBank/DDBJ databases">
        <title>Whole genomes of Flavobacteriaceae.</title>
        <authorList>
            <person name="Stine C."/>
            <person name="Li C."/>
            <person name="Tadesse D."/>
        </authorList>
    </citation>
    <scope>NUCLEOTIDE SEQUENCE [LARGE SCALE GENOMIC DNA]</scope>
    <source>
        <strain evidence="2 3">ATCC 29551</strain>
    </source>
</reference>